<organism evidence="1 2">
    <name type="scientific">Pseudochelatococcus lubricantis</name>
    <dbReference type="NCBI Taxonomy" id="1538102"/>
    <lineage>
        <taxon>Bacteria</taxon>
        <taxon>Pseudomonadati</taxon>
        <taxon>Pseudomonadota</taxon>
        <taxon>Alphaproteobacteria</taxon>
        <taxon>Hyphomicrobiales</taxon>
        <taxon>Chelatococcaceae</taxon>
        <taxon>Pseudochelatococcus</taxon>
    </lineage>
</organism>
<reference evidence="1 2" key="1">
    <citation type="submission" date="2020-03" db="EMBL/GenBank/DDBJ databases">
        <title>Genomic Encyclopedia of Type Strains, Phase IV (KMG-IV): sequencing the most valuable type-strain genomes for metagenomic binning, comparative biology and taxonomic classification.</title>
        <authorList>
            <person name="Goeker M."/>
        </authorList>
    </citation>
    <scope>NUCLEOTIDE SEQUENCE [LARGE SCALE GENOMIC DNA]</scope>
    <source>
        <strain evidence="1 2">DSM 103870</strain>
    </source>
</reference>
<name>A0ABX0V383_9HYPH</name>
<sequence>MSILTSLVQAYDRLPDAPPYRFSSEKIGVLISLAGDGSVVHVVDLRDGSGKKKQPRQLLVPQPVKRTAGIAPNFLWDKTSYVLGVTAGEGKRTAEEHAAFVAKHLEALDGADDEGLKALRLFLQSWAPEQFIPPRWLDEMRDQNVVFALESERLRDIRVHDRPAARELWRALSGAGERDAQICLVSGKRGPVARLHPSIKGVWGAQSSGAALVSFNLDAFTSYGHEQGDNAPVSEAAAFAYTTVLNRFLERDSRHRVQIGDASTVFWAWSPDDGEAADEAESLFAQFVSAAADTAGDTDTIGDHLRRIRKGERLDDIEPRLAKGVRFHVLGLAPNAARLSVRFYYEDDFGTLTKHYQQYLADMHIVPLPREPYIGVWRYLSELAVQNKRENVPSNLAGEWIRTILAGTHYPLTLLSTTLMRIRADGDVNAYRVSMMKAVICRNFNMEKEAPVALDPTHQNRGYVLGRLFAVYEQIQRAALGNNVNATVKDKFYGSASSQPRKVFSILDSGSANHLSKLGKNKPGLRVNLEKKLGEIMGLMQPGGDPFPNSLSPEEQALFGLGYYHQRNEFFSKAVDAAETATESAEAAQ</sequence>
<evidence type="ECO:0000313" key="1">
    <source>
        <dbReference type="EMBL" id="NIJ57501.1"/>
    </source>
</evidence>
<dbReference type="NCBIfam" id="TIGR01863">
    <property type="entry name" value="cas_Csd1"/>
    <property type="match status" value="1"/>
</dbReference>
<dbReference type="InterPro" id="IPR010144">
    <property type="entry name" value="CRISPR-assoc_prot_Csd1-typ"/>
</dbReference>
<dbReference type="RefSeq" id="WP_166950071.1">
    <property type="nucleotide sequence ID" value="NZ_JAASQI010000002.1"/>
</dbReference>
<proteinExistence type="predicted"/>
<evidence type="ECO:0000313" key="2">
    <source>
        <dbReference type="Proteomes" id="UP001429580"/>
    </source>
</evidence>
<comment type="caution">
    <text evidence="1">The sequence shown here is derived from an EMBL/GenBank/DDBJ whole genome shotgun (WGS) entry which is preliminary data.</text>
</comment>
<dbReference type="EMBL" id="JAASQI010000002">
    <property type="protein sequence ID" value="NIJ57501.1"/>
    <property type="molecule type" value="Genomic_DNA"/>
</dbReference>
<dbReference type="CDD" id="cd09757">
    <property type="entry name" value="Cas8c_I-C"/>
    <property type="match status" value="1"/>
</dbReference>
<dbReference type="Pfam" id="PF09709">
    <property type="entry name" value="Cas_Csd1"/>
    <property type="match status" value="1"/>
</dbReference>
<gene>
    <name evidence="1" type="ORF">FHS82_001327</name>
</gene>
<accession>A0ABX0V383</accession>
<dbReference type="Proteomes" id="UP001429580">
    <property type="component" value="Unassembled WGS sequence"/>
</dbReference>
<keyword evidence="2" id="KW-1185">Reference proteome</keyword>
<protein>
    <submittedName>
        <fullName evidence="1">CRISPR-associated protein Csd1</fullName>
    </submittedName>
</protein>